<dbReference type="InterPro" id="IPR020946">
    <property type="entry name" value="Flavin_mOase-like"/>
</dbReference>
<dbReference type="InterPro" id="IPR000960">
    <property type="entry name" value="Flavin_mOase"/>
</dbReference>
<dbReference type="Gene3D" id="3.50.50.60">
    <property type="entry name" value="FAD/NAD(P)-binding domain"/>
    <property type="match status" value="1"/>
</dbReference>
<dbReference type="PIRSF" id="PIRSF000332">
    <property type="entry name" value="FMO"/>
    <property type="match status" value="1"/>
</dbReference>
<dbReference type="GO" id="GO:0004499">
    <property type="term" value="F:N,N-dimethylaniline monooxygenase activity"/>
    <property type="evidence" value="ECO:0007669"/>
    <property type="project" value="InterPro"/>
</dbReference>
<dbReference type="InterPro" id="IPR036188">
    <property type="entry name" value="FAD/NAD-bd_sf"/>
</dbReference>
<evidence type="ECO:0000256" key="4">
    <source>
        <dbReference type="ARBA" id="ARBA00022857"/>
    </source>
</evidence>
<evidence type="ECO:0000313" key="7">
    <source>
        <dbReference type="Proteomes" id="UP000278351"/>
    </source>
</evidence>
<dbReference type="Proteomes" id="UP000278351">
    <property type="component" value="Unassembled WGS sequence"/>
</dbReference>
<comment type="similarity">
    <text evidence="1">Belongs to the FMO family.</text>
</comment>
<dbReference type="GO" id="GO:0050660">
    <property type="term" value="F:flavin adenine dinucleotide binding"/>
    <property type="evidence" value="ECO:0007669"/>
    <property type="project" value="InterPro"/>
</dbReference>
<evidence type="ECO:0000256" key="2">
    <source>
        <dbReference type="ARBA" id="ARBA00022630"/>
    </source>
</evidence>
<protein>
    <submittedName>
        <fullName evidence="6">K+ transport protein</fullName>
    </submittedName>
</protein>
<evidence type="ECO:0000256" key="3">
    <source>
        <dbReference type="ARBA" id="ARBA00022827"/>
    </source>
</evidence>
<comment type="caution">
    <text evidence="6">The sequence shown here is derived from an EMBL/GenBank/DDBJ whole genome shotgun (WGS) entry which is preliminary data.</text>
</comment>
<evidence type="ECO:0000256" key="5">
    <source>
        <dbReference type="ARBA" id="ARBA00023002"/>
    </source>
</evidence>
<name>A0A3N4PLE9_9BACT</name>
<dbReference type="InterPro" id="IPR050346">
    <property type="entry name" value="FMO-like"/>
</dbReference>
<gene>
    <name evidence="6" type="ORF">EGT74_25320</name>
</gene>
<dbReference type="AlphaFoldDB" id="A0A3N4PLE9"/>
<dbReference type="PRINTS" id="PR00370">
    <property type="entry name" value="FMOXYGENASE"/>
</dbReference>
<keyword evidence="2" id="KW-0285">Flavoprotein</keyword>
<reference evidence="6 7" key="1">
    <citation type="submission" date="2018-11" db="EMBL/GenBank/DDBJ databases">
        <title>Chitinophaga lutea sp.nov., isolate from arsenic contaminated soil.</title>
        <authorList>
            <person name="Zong Y."/>
        </authorList>
    </citation>
    <scope>NUCLEOTIDE SEQUENCE [LARGE SCALE GENOMIC DNA]</scope>
    <source>
        <strain evidence="6 7">ZY74</strain>
    </source>
</reference>
<proteinExistence type="inferred from homology"/>
<dbReference type="EMBL" id="RPDH01000003">
    <property type="protein sequence ID" value="RPE05691.1"/>
    <property type="molecule type" value="Genomic_DNA"/>
</dbReference>
<dbReference type="GO" id="GO:0050661">
    <property type="term" value="F:NADP binding"/>
    <property type="evidence" value="ECO:0007669"/>
    <property type="project" value="InterPro"/>
</dbReference>
<organism evidence="6 7">
    <name type="scientific">Chitinophaga lutea</name>
    <dbReference type="NCBI Taxonomy" id="2488634"/>
    <lineage>
        <taxon>Bacteria</taxon>
        <taxon>Pseudomonadati</taxon>
        <taxon>Bacteroidota</taxon>
        <taxon>Chitinophagia</taxon>
        <taxon>Chitinophagales</taxon>
        <taxon>Chitinophagaceae</taxon>
        <taxon>Chitinophaga</taxon>
    </lineage>
</organism>
<dbReference type="SUPFAM" id="SSF51905">
    <property type="entry name" value="FAD/NAD(P)-binding domain"/>
    <property type="match status" value="2"/>
</dbReference>
<keyword evidence="5" id="KW-0560">Oxidoreductase</keyword>
<evidence type="ECO:0000256" key="1">
    <source>
        <dbReference type="ARBA" id="ARBA00009183"/>
    </source>
</evidence>
<keyword evidence="7" id="KW-1185">Reference proteome</keyword>
<keyword evidence="4" id="KW-0521">NADP</keyword>
<evidence type="ECO:0000313" key="6">
    <source>
        <dbReference type="EMBL" id="RPE05691.1"/>
    </source>
</evidence>
<accession>A0A3N4PLE9</accession>
<dbReference type="Pfam" id="PF00743">
    <property type="entry name" value="FMO-like"/>
    <property type="match status" value="1"/>
</dbReference>
<keyword evidence="3" id="KW-0274">FAD</keyword>
<dbReference type="PANTHER" id="PTHR23023">
    <property type="entry name" value="DIMETHYLANILINE MONOOXYGENASE"/>
    <property type="match status" value="1"/>
</dbReference>
<sequence length="518" mass="58603">MAGLFRRFIFVPSNNPITMKHIGIIGAGLSGLATAKAFLRQGYRVTVIEKAKAIGGVWELSRSYLGVATQTTRDEYAFSDFPMPSSYPQWPTGAQVQRYLEDYAAYFNVTPHIRFQTTVTHLEYQDGLWQMDVYDAVNDETATLLFDYVAVCTGTFHKPHLPAFKGMDTFTGRILHSSQVNDPAILEHQSVAVVGFAKSATDIATLAADLGRECHLLYRKAQWKVPRFFGNLVNMRYLLFSRFSEAFFNAPYKTPFQKFLHSAGRPMVWAQWRGLELLLKKQFKLKACGMVPQHRIEDQISCSLGVAPEGFYEKVKSGQIRAQQTEIDRIDGPAVHLVNGNVIHPDVIVCGTGFSQSLPFLEAKYRDVLLGPGGGYRLFRNILHPQVPQLAFIGFNSSLFTTLTSEIAANWFVRYVEGTLQLPAAAEIQRDITYMQDWRYSGRPIAAEFSGTCVAPFNFMHLDQLMRDMGLPVTATRWMPYEFFKPINPKDYRILLQRATKKVPVPPKPVQRTADIIR</sequence>